<evidence type="ECO:0000259" key="6">
    <source>
        <dbReference type="Pfam" id="PF04542"/>
    </source>
</evidence>
<feature type="transmembrane region" description="Helical" evidence="5">
    <location>
        <begin position="182"/>
        <end position="203"/>
    </location>
</feature>
<keyword evidence="5" id="KW-0812">Transmembrane</keyword>
<accession>A0A654A3N7</accession>
<evidence type="ECO:0000313" key="10">
    <source>
        <dbReference type="Proteomes" id="UP000251241"/>
    </source>
</evidence>
<reference evidence="9 11" key="2">
    <citation type="submission" date="2019-10" db="EMBL/GenBank/DDBJ databases">
        <authorList>
            <person name="Karimi E."/>
        </authorList>
    </citation>
    <scope>NUCLEOTIDE SEQUENCE [LARGE SCALE GENOMIC DNA]</scope>
    <source>
        <strain evidence="9">Sphingobacterium sp. 8BC</strain>
    </source>
</reference>
<dbReference type="NCBIfam" id="TIGR02937">
    <property type="entry name" value="sigma70-ECF"/>
    <property type="match status" value="1"/>
</dbReference>
<dbReference type="SUPFAM" id="SSF88946">
    <property type="entry name" value="Sigma2 domain of RNA polymerase sigma factors"/>
    <property type="match status" value="1"/>
</dbReference>
<evidence type="ECO:0000313" key="9">
    <source>
        <dbReference type="EMBL" id="VXC62346.1"/>
    </source>
</evidence>
<proteinExistence type="inferred from homology"/>
<reference evidence="8 10" key="1">
    <citation type="submission" date="2018-06" db="EMBL/GenBank/DDBJ databases">
        <authorList>
            <consortium name="Pathogen Informatics"/>
            <person name="Doyle S."/>
        </authorList>
    </citation>
    <scope>NUCLEOTIDE SEQUENCE [LARGE SCALE GENOMIC DNA]</scope>
    <source>
        <strain evidence="8 10">NCTC11343</strain>
    </source>
</reference>
<dbReference type="InterPro" id="IPR007627">
    <property type="entry name" value="RNA_pol_sigma70_r2"/>
</dbReference>
<keyword evidence="5" id="KW-0472">Membrane</keyword>
<protein>
    <submittedName>
        <fullName evidence="8">Sigma-K factor</fullName>
    </submittedName>
</protein>
<accession>A0A2X2J584</accession>
<dbReference type="InterPro" id="IPR013324">
    <property type="entry name" value="RNA_pol_sigma_r3/r4-like"/>
</dbReference>
<dbReference type="PANTHER" id="PTHR43133:SF46">
    <property type="entry name" value="RNA POLYMERASE SIGMA-70 FACTOR ECF SUBFAMILY"/>
    <property type="match status" value="1"/>
</dbReference>
<dbReference type="EMBL" id="UAUU01000009">
    <property type="protein sequence ID" value="SPZ86966.1"/>
    <property type="molecule type" value="Genomic_DNA"/>
</dbReference>
<dbReference type="AlphaFoldDB" id="A0A2X2J584"/>
<dbReference type="InterPro" id="IPR039425">
    <property type="entry name" value="RNA_pol_sigma-70-like"/>
</dbReference>
<keyword evidence="2" id="KW-0805">Transcription regulation</keyword>
<dbReference type="Pfam" id="PF08281">
    <property type="entry name" value="Sigma70_r4_2"/>
    <property type="match status" value="1"/>
</dbReference>
<evidence type="ECO:0000313" key="8">
    <source>
        <dbReference type="EMBL" id="SPZ86966.1"/>
    </source>
</evidence>
<dbReference type="InterPro" id="IPR013325">
    <property type="entry name" value="RNA_pol_sigma_r2"/>
</dbReference>
<evidence type="ECO:0000256" key="4">
    <source>
        <dbReference type="ARBA" id="ARBA00023163"/>
    </source>
</evidence>
<keyword evidence="5" id="KW-1133">Transmembrane helix</keyword>
<dbReference type="NCBIfam" id="TIGR02985">
    <property type="entry name" value="Sig70_bacteroi1"/>
    <property type="match status" value="1"/>
</dbReference>
<dbReference type="CDD" id="cd06171">
    <property type="entry name" value="Sigma70_r4"/>
    <property type="match status" value="1"/>
</dbReference>
<dbReference type="InterPro" id="IPR036388">
    <property type="entry name" value="WH-like_DNA-bd_sf"/>
</dbReference>
<evidence type="ECO:0000313" key="11">
    <source>
        <dbReference type="Proteomes" id="UP000432350"/>
    </source>
</evidence>
<evidence type="ECO:0000256" key="3">
    <source>
        <dbReference type="ARBA" id="ARBA00023082"/>
    </source>
</evidence>
<dbReference type="Gene3D" id="1.10.10.10">
    <property type="entry name" value="Winged helix-like DNA-binding domain superfamily/Winged helix DNA-binding domain"/>
    <property type="match status" value="1"/>
</dbReference>
<dbReference type="InterPro" id="IPR014327">
    <property type="entry name" value="RNA_pol_sigma70_bacteroid"/>
</dbReference>
<keyword evidence="3" id="KW-0731">Sigma factor</keyword>
<feature type="domain" description="RNA polymerase sigma-70 region 2" evidence="6">
    <location>
        <begin position="22"/>
        <end position="89"/>
    </location>
</feature>
<dbReference type="GO" id="GO:0003677">
    <property type="term" value="F:DNA binding"/>
    <property type="evidence" value="ECO:0007669"/>
    <property type="project" value="InterPro"/>
</dbReference>
<dbReference type="Proteomes" id="UP000251241">
    <property type="component" value="Unassembled WGS sequence"/>
</dbReference>
<dbReference type="GO" id="GO:0016987">
    <property type="term" value="F:sigma factor activity"/>
    <property type="evidence" value="ECO:0007669"/>
    <property type="project" value="UniProtKB-KW"/>
</dbReference>
<feature type="domain" description="RNA polymerase sigma factor 70 region 4 type 2" evidence="7">
    <location>
        <begin position="121"/>
        <end position="167"/>
    </location>
</feature>
<dbReference type="RefSeq" id="WP_112374885.1">
    <property type="nucleotide sequence ID" value="NZ_CP068089.1"/>
</dbReference>
<dbReference type="InterPro" id="IPR013249">
    <property type="entry name" value="RNA_pol_sigma70_r4_t2"/>
</dbReference>
<keyword evidence="4" id="KW-0804">Transcription</keyword>
<evidence type="ECO:0000259" key="7">
    <source>
        <dbReference type="Pfam" id="PF08281"/>
    </source>
</evidence>
<evidence type="ECO:0000256" key="1">
    <source>
        <dbReference type="ARBA" id="ARBA00010641"/>
    </source>
</evidence>
<organism evidence="8 10">
    <name type="scientific">Sphingobacterium multivorum</name>
    <dbReference type="NCBI Taxonomy" id="28454"/>
    <lineage>
        <taxon>Bacteria</taxon>
        <taxon>Pseudomonadati</taxon>
        <taxon>Bacteroidota</taxon>
        <taxon>Sphingobacteriia</taxon>
        <taxon>Sphingobacteriales</taxon>
        <taxon>Sphingobacteriaceae</taxon>
        <taxon>Sphingobacterium</taxon>
    </lineage>
</organism>
<dbReference type="Proteomes" id="UP000432350">
    <property type="component" value="Unassembled WGS sequence"/>
</dbReference>
<gene>
    <name evidence="8" type="primary">sigK_3</name>
    <name evidence="9" type="synonym">sigK</name>
    <name evidence="8" type="ORF">NCTC11343_02636</name>
    <name evidence="9" type="ORF">SPHINGO8BC_150199</name>
</gene>
<sequence>MSNDVDLLKKIVQKDRDAFEAIYKSHFRKLYSLSFRYVREEAIAEELTNDVFMMLWENAGKLAISQSLGAYLSRSVINLSLTYLKKNQRLLERNNDYSKELDLTDDEDETDRAALYESKLLMIESILEGLPPQCRKIVLMSKYDKMKQQEIADQLGISIKTVKNHLTIAYDKIRVALAKQKTFLLLLIGFLFFSLGLFVQFIIL</sequence>
<evidence type="ECO:0000256" key="5">
    <source>
        <dbReference type="SAM" id="Phobius"/>
    </source>
</evidence>
<dbReference type="GO" id="GO:0006352">
    <property type="term" value="P:DNA-templated transcription initiation"/>
    <property type="evidence" value="ECO:0007669"/>
    <property type="project" value="InterPro"/>
</dbReference>
<comment type="similarity">
    <text evidence="1">Belongs to the sigma-70 factor family. ECF subfamily.</text>
</comment>
<dbReference type="Pfam" id="PF04542">
    <property type="entry name" value="Sigma70_r2"/>
    <property type="match status" value="1"/>
</dbReference>
<name>A0A2X2J584_SPHMU</name>
<dbReference type="InterPro" id="IPR014284">
    <property type="entry name" value="RNA_pol_sigma-70_dom"/>
</dbReference>
<dbReference type="PANTHER" id="PTHR43133">
    <property type="entry name" value="RNA POLYMERASE ECF-TYPE SIGMA FACTO"/>
    <property type="match status" value="1"/>
</dbReference>
<evidence type="ECO:0000256" key="2">
    <source>
        <dbReference type="ARBA" id="ARBA00023015"/>
    </source>
</evidence>
<dbReference type="Gene3D" id="1.10.1740.10">
    <property type="match status" value="1"/>
</dbReference>
<dbReference type="EMBL" id="CABWMV010000007">
    <property type="protein sequence ID" value="VXC62346.1"/>
    <property type="molecule type" value="Genomic_DNA"/>
</dbReference>
<dbReference type="SUPFAM" id="SSF88659">
    <property type="entry name" value="Sigma3 and sigma4 domains of RNA polymerase sigma factors"/>
    <property type="match status" value="1"/>
</dbReference>